<evidence type="ECO:0000256" key="6">
    <source>
        <dbReference type="ARBA" id="ARBA00022781"/>
    </source>
</evidence>
<comment type="similarity">
    <text evidence="1 13 14">Belongs to the ATPase B chain family.</text>
</comment>
<dbReference type="NCBIfam" id="TIGR01144">
    <property type="entry name" value="ATP_synt_b"/>
    <property type="match status" value="1"/>
</dbReference>
<comment type="function">
    <text evidence="13">Component of the F(0) channel, it forms part of the peripheral stalk, linking F(1) to F(0).</text>
</comment>
<evidence type="ECO:0000256" key="7">
    <source>
        <dbReference type="ARBA" id="ARBA00022989"/>
    </source>
</evidence>
<evidence type="ECO:0000256" key="3">
    <source>
        <dbReference type="ARBA" id="ARBA00022475"/>
    </source>
</evidence>
<dbReference type="AlphaFoldDB" id="D6PCW0"/>
<dbReference type="GO" id="GO:0046961">
    <property type="term" value="F:proton-transporting ATPase activity, rotational mechanism"/>
    <property type="evidence" value="ECO:0007669"/>
    <property type="project" value="TreeGrafter"/>
</dbReference>
<organism evidence="16">
    <name type="scientific">uncultured marine bacterium MedDCM-OCT-S04-C293</name>
    <dbReference type="NCBI Taxonomy" id="743054"/>
    <lineage>
        <taxon>Bacteria</taxon>
        <taxon>environmental samples</taxon>
    </lineage>
</organism>
<evidence type="ECO:0000256" key="1">
    <source>
        <dbReference type="ARBA" id="ARBA00005513"/>
    </source>
</evidence>
<dbReference type="GO" id="GO:0046933">
    <property type="term" value="F:proton-transporting ATP synthase activity, rotational mechanism"/>
    <property type="evidence" value="ECO:0007669"/>
    <property type="project" value="UniProtKB-UniRule"/>
</dbReference>
<feature type="region of interest" description="Disordered" evidence="15">
    <location>
        <begin position="95"/>
        <end position="115"/>
    </location>
</feature>
<dbReference type="PANTHER" id="PTHR33445">
    <property type="entry name" value="ATP SYNTHASE SUBUNIT B', CHLOROPLASTIC"/>
    <property type="match status" value="1"/>
</dbReference>
<comment type="subunit">
    <text evidence="13">F-type ATPases have 2 components, F(1) - the catalytic core - and F(0) - the membrane proton channel. F(1) has five subunits: alpha(3), beta(3), gamma(1), delta(1), epsilon(1). F(0) has three main subunits: a(1), b(2) and c(10-14). The alpha and beta chains form an alternating ring which encloses part of the gamma chain. F(1) is attached to F(0) by a central stalk formed by the gamma and epsilon chains, while a peripheral stalk is formed by the delta and b chains.</text>
</comment>
<dbReference type="InterPro" id="IPR002146">
    <property type="entry name" value="ATP_synth_b/b'su_bac/chlpt"/>
</dbReference>
<evidence type="ECO:0000256" key="4">
    <source>
        <dbReference type="ARBA" id="ARBA00022547"/>
    </source>
</evidence>
<proteinExistence type="inferred from homology"/>
<dbReference type="Pfam" id="PF00430">
    <property type="entry name" value="ATP-synt_B"/>
    <property type="match status" value="1"/>
</dbReference>
<dbReference type="SUPFAM" id="SSF81573">
    <property type="entry name" value="F1F0 ATP synthase subunit B, membrane domain"/>
    <property type="match status" value="1"/>
</dbReference>
<dbReference type="GO" id="GO:0045259">
    <property type="term" value="C:proton-transporting ATP synthase complex"/>
    <property type="evidence" value="ECO:0007669"/>
    <property type="project" value="UniProtKB-KW"/>
</dbReference>
<evidence type="ECO:0000256" key="11">
    <source>
        <dbReference type="ARBA" id="ARBA00025198"/>
    </source>
</evidence>
<evidence type="ECO:0000256" key="13">
    <source>
        <dbReference type="HAMAP-Rule" id="MF_01398"/>
    </source>
</evidence>
<dbReference type="HAMAP" id="MF_01398">
    <property type="entry name" value="ATP_synth_b_bprime"/>
    <property type="match status" value="1"/>
</dbReference>
<dbReference type="PANTHER" id="PTHR33445:SF1">
    <property type="entry name" value="ATP SYNTHASE SUBUNIT B"/>
    <property type="match status" value="1"/>
</dbReference>
<evidence type="ECO:0000256" key="12">
    <source>
        <dbReference type="ARBA" id="ARBA00037847"/>
    </source>
</evidence>
<keyword evidence="3 13" id="KW-1003">Cell membrane</keyword>
<evidence type="ECO:0000256" key="14">
    <source>
        <dbReference type="RuleBase" id="RU003848"/>
    </source>
</evidence>
<evidence type="ECO:0000256" key="9">
    <source>
        <dbReference type="ARBA" id="ARBA00023136"/>
    </source>
</evidence>
<reference evidence="16" key="1">
    <citation type="journal article" date="2010" name="ISME J.">
        <title>Metagenome of the Mediterranean deep chlorophyll maximum studied by direct and fosmid library 454 pyrosequencing.</title>
        <authorList>
            <person name="Ghai R."/>
            <person name="Martin-Cuadrado A.B."/>
            <person name="Molto A.G."/>
            <person name="Heredia I.G."/>
            <person name="Cabrera R."/>
            <person name="Martin J."/>
            <person name="Verdu M."/>
            <person name="Deschamps P."/>
            <person name="Moreira D."/>
            <person name="Lopez-Garcia P."/>
            <person name="Mira A."/>
            <person name="Rodriguez-Valera F."/>
        </authorList>
    </citation>
    <scope>NUCLEOTIDE SEQUENCE</scope>
</reference>
<evidence type="ECO:0000256" key="5">
    <source>
        <dbReference type="ARBA" id="ARBA00022692"/>
    </source>
</evidence>
<comment type="subcellular location">
    <subcellularLocation>
        <location evidence="13">Cell membrane</location>
        <topology evidence="13">Single-pass membrane protein</topology>
    </subcellularLocation>
    <subcellularLocation>
        <location evidence="12">Endomembrane system</location>
        <topology evidence="12">Single-pass membrane protein</topology>
    </subcellularLocation>
</comment>
<evidence type="ECO:0000256" key="8">
    <source>
        <dbReference type="ARBA" id="ARBA00023065"/>
    </source>
</evidence>
<feature type="compositionally biased region" description="Basic and acidic residues" evidence="15">
    <location>
        <begin position="95"/>
        <end position="105"/>
    </location>
</feature>
<comment type="function">
    <text evidence="11 13">F(1)F(0) ATP synthase produces ATP from ADP in the presence of a proton or sodium gradient. F-type ATPases consist of two structural domains, F(1) containing the extramembraneous catalytic core and F(0) containing the membrane proton channel, linked together by a central stalk and a peripheral stalk. During catalysis, ATP synthesis in the catalytic domain of F(1) is coupled via a rotary mechanism of the central stalk subunits to proton translocation.</text>
</comment>
<name>D6PCW0_9BACT</name>
<dbReference type="Gene3D" id="1.20.5.620">
    <property type="entry name" value="F1F0 ATP synthase subunit B, membrane domain"/>
    <property type="match status" value="1"/>
</dbReference>
<dbReference type="NCBIfam" id="NF004411">
    <property type="entry name" value="PRK05759.1-2"/>
    <property type="match status" value="1"/>
</dbReference>
<dbReference type="GO" id="GO:0012505">
    <property type="term" value="C:endomembrane system"/>
    <property type="evidence" value="ECO:0007669"/>
    <property type="project" value="UniProtKB-SubCell"/>
</dbReference>
<keyword evidence="5 13" id="KW-0812">Transmembrane</keyword>
<dbReference type="CDD" id="cd06503">
    <property type="entry name" value="ATP-synt_Fo_b"/>
    <property type="match status" value="1"/>
</dbReference>
<evidence type="ECO:0000256" key="2">
    <source>
        <dbReference type="ARBA" id="ARBA00022448"/>
    </source>
</evidence>
<accession>D6PCW0</accession>
<dbReference type="EMBL" id="GU942987">
    <property type="protein sequence ID" value="ADD93561.1"/>
    <property type="molecule type" value="Genomic_DNA"/>
</dbReference>
<keyword evidence="10 13" id="KW-0066">ATP synthesis</keyword>
<evidence type="ECO:0000256" key="15">
    <source>
        <dbReference type="SAM" id="MobiDB-lite"/>
    </source>
</evidence>
<keyword evidence="9 13" id="KW-0472">Membrane</keyword>
<dbReference type="GO" id="GO:0005886">
    <property type="term" value="C:plasma membrane"/>
    <property type="evidence" value="ECO:0007669"/>
    <property type="project" value="UniProtKB-SubCell"/>
</dbReference>
<keyword evidence="8 13" id="KW-0406">Ion transport</keyword>
<dbReference type="InterPro" id="IPR050059">
    <property type="entry name" value="ATP_synthase_B_chain"/>
</dbReference>
<dbReference type="InterPro" id="IPR028987">
    <property type="entry name" value="ATP_synth_B-like_membr_sf"/>
</dbReference>
<sequence length="156" mass="17417">MNINATFFAELIAFCIFVFITYRYIWPSMASVLEERRKEIDEGLQAASESKRQLEESKEESSRVIDAAKSEASTLINQAGSRADQLIDEAKEQATDEAKKIKETAESDIAQSTNKAKETLKEELSVLVVAGASKILNKEIDESANKEIVDQLIKEL</sequence>
<feature type="transmembrane region" description="Helical" evidence="13">
    <location>
        <begin position="6"/>
        <end position="26"/>
    </location>
</feature>
<keyword evidence="4 13" id="KW-0138">CF(0)</keyword>
<keyword evidence="2 13" id="KW-0813">Transport</keyword>
<evidence type="ECO:0000256" key="10">
    <source>
        <dbReference type="ARBA" id="ARBA00023310"/>
    </source>
</evidence>
<dbReference type="InterPro" id="IPR005864">
    <property type="entry name" value="ATP_synth_F0_bsu_bac"/>
</dbReference>
<keyword evidence="6 13" id="KW-0375">Hydrogen ion transport</keyword>
<keyword evidence="7 13" id="KW-1133">Transmembrane helix</keyword>
<gene>
    <name evidence="13" type="primary">atpF</name>
</gene>
<protein>
    <recommendedName>
        <fullName evidence="13">ATP synthase subunit b</fullName>
    </recommendedName>
    <alternativeName>
        <fullName evidence="13">ATP synthase F(0) sector subunit b</fullName>
    </alternativeName>
    <alternativeName>
        <fullName evidence="13">ATPase subunit I</fullName>
    </alternativeName>
    <alternativeName>
        <fullName evidence="13">F-type ATPase subunit b</fullName>
        <shortName evidence="13">F-ATPase subunit b</shortName>
    </alternativeName>
</protein>
<evidence type="ECO:0000313" key="16">
    <source>
        <dbReference type="EMBL" id="ADD93561.1"/>
    </source>
</evidence>